<dbReference type="InterPro" id="IPR001647">
    <property type="entry name" value="HTH_TetR"/>
</dbReference>
<evidence type="ECO:0000256" key="1">
    <source>
        <dbReference type="ARBA" id="ARBA00023015"/>
    </source>
</evidence>
<dbReference type="SUPFAM" id="SSF46689">
    <property type="entry name" value="Homeodomain-like"/>
    <property type="match status" value="1"/>
</dbReference>
<dbReference type="InterPro" id="IPR009057">
    <property type="entry name" value="Homeodomain-like_sf"/>
</dbReference>
<dbReference type="InterPro" id="IPR050109">
    <property type="entry name" value="HTH-type_TetR-like_transc_reg"/>
</dbReference>
<dbReference type="EMBL" id="WBMO01000001">
    <property type="protein sequence ID" value="MDV2476425.1"/>
    <property type="molecule type" value="Genomic_DNA"/>
</dbReference>
<gene>
    <name evidence="5" type="ORF">F8M49_15805</name>
</gene>
<dbReference type="Pfam" id="PF00440">
    <property type="entry name" value="TetR_N"/>
    <property type="match status" value="1"/>
</dbReference>
<evidence type="ECO:0000256" key="3">
    <source>
        <dbReference type="ARBA" id="ARBA00023163"/>
    </source>
</evidence>
<feature type="domain" description="HTH tetR-type" evidence="4">
    <location>
        <begin position="12"/>
        <end position="58"/>
    </location>
</feature>
<accession>A0ABU3WR11</accession>
<keyword evidence="6" id="KW-1185">Reference proteome</keyword>
<keyword evidence="1" id="KW-0805">Transcription regulation</keyword>
<reference evidence="5 6" key="1">
    <citation type="submission" date="2019-10" db="EMBL/GenBank/DDBJ databases">
        <title>Draft Genome Assembly of Rhodococcus zopfii DSM44189.</title>
        <authorList>
            <person name="Sutton J.M."/>
            <person name="Akob D.M."/>
            <person name="Bushman T.J."/>
        </authorList>
    </citation>
    <scope>NUCLEOTIDE SEQUENCE [LARGE SCALE GENOMIC DNA]</scope>
    <source>
        <strain evidence="5 6">DSM 44189</strain>
    </source>
</reference>
<organism evidence="5 6">
    <name type="scientific">Rhodococcus zopfii</name>
    <dbReference type="NCBI Taxonomy" id="43772"/>
    <lineage>
        <taxon>Bacteria</taxon>
        <taxon>Bacillati</taxon>
        <taxon>Actinomycetota</taxon>
        <taxon>Actinomycetes</taxon>
        <taxon>Mycobacteriales</taxon>
        <taxon>Nocardiaceae</taxon>
        <taxon>Rhodococcus</taxon>
    </lineage>
</organism>
<evidence type="ECO:0000259" key="4">
    <source>
        <dbReference type="Pfam" id="PF00440"/>
    </source>
</evidence>
<sequence>MGTYGDQVRQALLDSAEELFVTFGVDAVSNRRIAEHAGNSNHSAVSYHFGSREDLVRATLLRYTEDAGARRRELVGMLGPEPGLRDLLSCLVVPFTDQLASMSVPSWRARFIQQLRTVPSMVATVAANAISDPVVDDLIQRVRAHVSDLPDSVYTGRSWLLGRLVVDACADYEARLAREDLEPDWTGFANFLIDACAGMLEAPVTSEGDFLSARGASVWA</sequence>
<comment type="caution">
    <text evidence="5">The sequence shown here is derived from an EMBL/GenBank/DDBJ whole genome shotgun (WGS) entry which is preliminary data.</text>
</comment>
<keyword evidence="3" id="KW-0804">Transcription</keyword>
<evidence type="ECO:0000313" key="6">
    <source>
        <dbReference type="Proteomes" id="UP001275440"/>
    </source>
</evidence>
<keyword evidence="2" id="KW-0238">DNA-binding</keyword>
<dbReference type="PANTHER" id="PTHR30055">
    <property type="entry name" value="HTH-TYPE TRANSCRIPTIONAL REGULATOR RUTR"/>
    <property type="match status" value="1"/>
</dbReference>
<protein>
    <submittedName>
        <fullName evidence="5">TetR family transcriptional regulator</fullName>
    </submittedName>
</protein>
<dbReference type="Gene3D" id="1.10.357.10">
    <property type="entry name" value="Tetracycline Repressor, domain 2"/>
    <property type="match status" value="1"/>
</dbReference>
<dbReference type="PANTHER" id="PTHR30055:SF234">
    <property type="entry name" value="HTH-TYPE TRANSCRIPTIONAL REGULATOR BETI"/>
    <property type="match status" value="1"/>
</dbReference>
<evidence type="ECO:0000313" key="5">
    <source>
        <dbReference type="EMBL" id="MDV2476425.1"/>
    </source>
</evidence>
<dbReference type="Proteomes" id="UP001275440">
    <property type="component" value="Unassembled WGS sequence"/>
</dbReference>
<evidence type="ECO:0000256" key="2">
    <source>
        <dbReference type="ARBA" id="ARBA00023125"/>
    </source>
</evidence>
<name>A0ABU3WR11_9NOCA</name>
<proteinExistence type="predicted"/>
<dbReference type="RefSeq" id="WP_371304518.1">
    <property type="nucleotide sequence ID" value="NZ_JAWKJJ010000001.1"/>
</dbReference>